<dbReference type="Pfam" id="PF04420">
    <property type="entry name" value="CHD5"/>
    <property type="match status" value="1"/>
</dbReference>
<evidence type="ECO:0000256" key="1">
    <source>
        <dbReference type="ARBA" id="ARBA00004477"/>
    </source>
</evidence>
<evidence type="ECO:0000256" key="6">
    <source>
        <dbReference type="ARBA" id="ARBA00022989"/>
    </source>
</evidence>
<feature type="transmembrane region" description="Helical" evidence="10">
    <location>
        <begin position="115"/>
        <end position="138"/>
    </location>
</feature>
<dbReference type="PANTHER" id="PTHR42650:SF1">
    <property type="entry name" value="GUIDED ENTRY OF TAIL-ANCHORED PROTEINS FACTOR 1"/>
    <property type="match status" value="1"/>
</dbReference>
<name>A0A1I8C1T8_MELHA</name>
<protein>
    <recommendedName>
        <fullName evidence="3">Guided entry of tail-anchored proteins factor 1</fullName>
    </recommendedName>
    <alternativeName>
        <fullName evidence="8">Tail-anchored protein insertion receptor WRB</fullName>
    </alternativeName>
    <alternativeName>
        <fullName evidence="9">Tryptophan-rich basic protein</fullName>
    </alternativeName>
</protein>
<dbReference type="PANTHER" id="PTHR42650">
    <property type="entry name" value="TAIL-ANCHORED PROTEIN INSERTION RECEPTOR WRB"/>
    <property type="match status" value="1"/>
</dbReference>
<dbReference type="Proteomes" id="UP000095281">
    <property type="component" value="Unplaced"/>
</dbReference>
<dbReference type="GO" id="GO:0043529">
    <property type="term" value="C:GET complex"/>
    <property type="evidence" value="ECO:0007669"/>
    <property type="project" value="TreeGrafter"/>
</dbReference>
<keyword evidence="7 10" id="KW-0472">Membrane</keyword>
<keyword evidence="4 10" id="KW-0812">Transmembrane</keyword>
<dbReference type="Gene3D" id="1.10.287.660">
    <property type="entry name" value="Helix hairpin bin"/>
    <property type="match status" value="1"/>
</dbReference>
<dbReference type="InterPro" id="IPR028945">
    <property type="entry name" value="Get1"/>
</dbReference>
<evidence type="ECO:0000313" key="12">
    <source>
        <dbReference type="WBParaSite" id="MhA1_Contig90.frz3.gene13"/>
    </source>
</evidence>
<evidence type="ECO:0000256" key="7">
    <source>
        <dbReference type="ARBA" id="ARBA00023136"/>
    </source>
</evidence>
<evidence type="ECO:0000256" key="8">
    <source>
        <dbReference type="ARBA" id="ARBA00032437"/>
    </source>
</evidence>
<proteinExistence type="inferred from homology"/>
<feature type="transmembrane region" description="Helical" evidence="10">
    <location>
        <begin position="12"/>
        <end position="34"/>
    </location>
</feature>
<evidence type="ECO:0000256" key="5">
    <source>
        <dbReference type="ARBA" id="ARBA00022824"/>
    </source>
</evidence>
<evidence type="ECO:0000313" key="11">
    <source>
        <dbReference type="Proteomes" id="UP000095281"/>
    </source>
</evidence>
<dbReference type="GO" id="GO:0071816">
    <property type="term" value="P:tail-anchored membrane protein insertion into ER membrane"/>
    <property type="evidence" value="ECO:0007669"/>
    <property type="project" value="InterPro"/>
</dbReference>
<evidence type="ECO:0000256" key="9">
    <source>
        <dbReference type="ARBA" id="ARBA00033006"/>
    </source>
</evidence>
<dbReference type="GO" id="GO:0043495">
    <property type="term" value="F:protein-membrane adaptor activity"/>
    <property type="evidence" value="ECO:0007669"/>
    <property type="project" value="TreeGrafter"/>
</dbReference>
<sequence length="199" mass="23270">MENNINMNYLFQILSDFVCALLLALSFGLVSFNYTKIVEPFVRLFSRKMSEEISMDRLDEQILQIKAQMSALSPTADFAKYYKNERLLNKLKEEKEKLDKTIFSKSIISSVKMTIAVKTIFMVIATFLMWKAEFFVLLKMDSKWFYPLNISMYKDVFGGDDVEEDLPQNVTLFGLVLLTLLVKKICEYRTNDNNCFNIY</sequence>
<keyword evidence="11" id="KW-1185">Reference proteome</keyword>
<keyword evidence="5" id="KW-0256">Endoplasmic reticulum</keyword>
<comment type="similarity">
    <text evidence="2">Belongs to the WRB/GET1 family.</text>
</comment>
<comment type="subcellular location">
    <subcellularLocation>
        <location evidence="1">Endoplasmic reticulum membrane</location>
        <topology evidence="1">Multi-pass membrane protein</topology>
    </subcellularLocation>
</comment>
<evidence type="ECO:0000256" key="10">
    <source>
        <dbReference type="SAM" id="Phobius"/>
    </source>
</evidence>
<dbReference type="AlphaFoldDB" id="A0A1I8C1T8"/>
<evidence type="ECO:0000256" key="3">
    <source>
        <dbReference type="ARBA" id="ARBA00017951"/>
    </source>
</evidence>
<organism evidence="11 12">
    <name type="scientific">Meloidogyne hapla</name>
    <name type="common">Root-knot nematode worm</name>
    <dbReference type="NCBI Taxonomy" id="6305"/>
    <lineage>
        <taxon>Eukaryota</taxon>
        <taxon>Metazoa</taxon>
        <taxon>Ecdysozoa</taxon>
        <taxon>Nematoda</taxon>
        <taxon>Chromadorea</taxon>
        <taxon>Rhabditida</taxon>
        <taxon>Tylenchina</taxon>
        <taxon>Tylenchomorpha</taxon>
        <taxon>Tylenchoidea</taxon>
        <taxon>Meloidogynidae</taxon>
        <taxon>Meloidogyninae</taxon>
        <taxon>Meloidogyne</taxon>
    </lineage>
</organism>
<evidence type="ECO:0000256" key="2">
    <source>
        <dbReference type="ARBA" id="ARBA00010799"/>
    </source>
</evidence>
<dbReference type="WBParaSite" id="MhA1_Contig90.frz3.gene13">
    <property type="protein sequence ID" value="MhA1_Contig90.frz3.gene13"/>
    <property type="gene ID" value="MhA1_Contig90.frz3.gene13"/>
</dbReference>
<dbReference type="GO" id="GO:0005789">
    <property type="term" value="C:endoplasmic reticulum membrane"/>
    <property type="evidence" value="ECO:0007669"/>
    <property type="project" value="UniProtKB-SubCell"/>
</dbReference>
<evidence type="ECO:0000256" key="4">
    <source>
        <dbReference type="ARBA" id="ARBA00022692"/>
    </source>
</evidence>
<keyword evidence="6 10" id="KW-1133">Transmembrane helix</keyword>
<dbReference type="InterPro" id="IPR029012">
    <property type="entry name" value="Helix_hairpin_bin_sf"/>
</dbReference>
<reference evidence="12" key="1">
    <citation type="submission" date="2016-11" db="UniProtKB">
        <authorList>
            <consortium name="WormBaseParasite"/>
        </authorList>
    </citation>
    <scope>IDENTIFICATION</scope>
</reference>
<accession>A0A1I8C1T8</accession>